<evidence type="ECO:0000313" key="2">
    <source>
        <dbReference type="EMBL" id="MCP2009715.1"/>
    </source>
</evidence>
<accession>A0AA41L2Y8</accession>
<dbReference type="EMBL" id="JAHTGR010000004">
    <property type="protein sequence ID" value="MBV6321039.1"/>
    <property type="molecule type" value="Genomic_DNA"/>
</dbReference>
<proteinExistence type="predicted"/>
<evidence type="ECO:0000313" key="1">
    <source>
        <dbReference type="EMBL" id="MBV6321039.1"/>
    </source>
</evidence>
<organism evidence="1 3">
    <name type="scientific">Duganella violaceipulchra</name>
    <dbReference type="NCBI Taxonomy" id="2849652"/>
    <lineage>
        <taxon>Bacteria</taxon>
        <taxon>Pseudomonadati</taxon>
        <taxon>Pseudomonadota</taxon>
        <taxon>Betaproteobacteria</taxon>
        <taxon>Burkholderiales</taxon>
        <taxon>Oxalobacteraceae</taxon>
        <taxon>Telluria group</taxon>
        <taxon>Duganella</taxon>
    </lineage>
</organism>
<evidence type="ECO:0000313" key="4">
    <source>
        <dbReference type="Proteomes" id="UP001162889"/>
    </source>
</evidence>
<name>A0AA41L2Y8_9BURK</name>
<reference evidence="1" key="1">
    <citation type="submission" date="2021-07" db="EMBL/GenBank/DDBJ databases">
        <title>Characterization of violacein-producing bacteria and related species.</title>
        <authorList>
            <person name="Wilson H.S."/>
            <person name="De Leon M.E."/>
        </authorList>
    </citation>
    <scope>NUCLEOTIDE SEQUENCE</scope>
    <source>
        <strain evidence="1">HSC-15S17</strain>
    </source>
</reference>
<dbReference type="AlphaFoldDB" id="A0AA41L2Y8"/>
<sequence>MFNIFKGDFAMVRLLYMLVVMTLAECSRPQAMDGSAPLVVSAAQGRDKFLAYLHAVTIDTGESQIKPLLDRLTAACQADRENSCMLLNSTLEGGRCNEASLRVRAKPAGIDKLLAPTCKLNGSRPAARTSI</sequence>
<dbReference type="Proteomes" id="UP001155901">
    <property type="component" value="Unassembled WGS sequence"/>
</dbReference>
<evidence type="ECO:0000313" key="3">
    <source>
        <dbReference type="Proteomes" id="UP001155901"/>
    </source>
</evidence>
<reference evidence="2" key="2">
    <citation type="submission" date="2022-03" db="EMBL/GenBank/DDBJ databases">
        <title>Genome Encyclopedia of Bacteria and Archaea VI: Functional Genomics of Type Strains.</title>
        <authorList>
            <person name="Whitman W."/>
        </authorList>
    </citation>
    <scope>NUCLEOTIDE SEQUENCE</scope>
    <source>
        <strain evidence="2">HSC-15S17</strain>
    </source>
</reference>
<dbReference type="RefSeq" id="WP_217941798.1">
    <property type="nucleotide sequence ID" value="NZ_JAHTGR010000004.1"/>
</dbReference>
<gene>
    <name evidence="1" type="ORF">KVP70_08850</name>
    <name evidence="2" type="ORF">L1274_003444</name>
</gene>
<comment type="caution">
    <text evidence="1">The sequence shown here is derived from an EMBL/GenBank/DDBJ whole genome shotgun (WGS) entry which is preliminary data.</text>
</comment>
<keyword evidence="4" id="KW-1185">Reference proteome</keyword>
<dbReference type="Proteomes" id="UP001162889">
    <property type="component" value="Unassembled WGS sequence"/>
</dbReference>
<protein>
    <submittedName>
        <fullName evidence="1">Uncharacterized protein</fullName>
    </submittedName>
</protein>
<dbReference type="EMBL" id="JALJZU010000006">
    <property type="protein sequence ID" value="MCP2009715.1"/>
    <property type="molecule type" value="Genomic_DNA"/>
</dbReference>